<dbReference type="EMBL" id="CP010802">
    <property type="protein sequence ID" value="ALC16668.1"/>
    <property type="molecule type" value="Genomic_DNA"/>
</dbReference>
<dbReference type="CDD" id="cd24054">
    <property type="entry name" value="ASKHA_NBD_AaPPX-GppA_MtPPX2-like"/>
    <property type="match status" value="1"/>
</dbReference>
<dbReference type="RefSeq" id="WP_053550746.1">
    <property type="nucleotide sequence ID" value="NZ_CP010802.1"/>
</dbReference>
<dbReference type="SUPFAM" id="SSF53067">
    <property type="entry name" value="Actin-like ATPase domain"/>
    <property type="match status" value="2"/>
</dbReference>
<sequence>MQAAIDVGSNTVRLLLGHLENGRVVPHRYHRAITRLGGGATAEKGLAPAAVERTLFALEAMAAIVSETGVSRCRAVGTEALRRAVNGGAFAELVRSRTGIFLEIIDGEEEARLSALGVLADLDPRPESCLIFDLGGGSTEFILWQDGKVLFQKSYPLGIVSLCEQWPDEAGQKEHIQEILRRLRSDLRDAGEEETVLSEGCRIVGTAGTVTTLAALLLEMTEYDRGRINNLHLPRKDLLPLLDHLSELSPQQREDLPGMEKGRGDLIVPGLLSVLAILDTFHRNELVAIDSGLLEGVLLSAAGEQGEAIDIP</sequence>
<dbReference type="InterPro" id="IPR003695">
    <property type="entry name" value="Ppx_GppA_N"/>
</dbReference>
<dbReference type="Pfam" id="PF02541">
    <property type="entry name" value="Ppx-GppA"/>
    <property type="match status" value="1"/>
</dbReference>
<proteinExistence type="predicted"/>
<accession>A0A0M5IZ27</accession>
<dbReference type="Proteomes" id="UP000057158">
    <property type="component" value="Chromosome"/>
</dbReference>
<dbReference type="InterPro" id="IPR043129">
    <property type="entry name" value="ATPase_NBD"/>
</dbReference>
<dbReference type="InterPro" id="IPR050273">
    <property type="entry name" value="GppA/Ppx_hydrolase"/>
</dbReference>
<evidence type="ECO:0000313" key="3">
    <source>
        <dbReference type="Proteomes" id="UP000057158"/>
    </source>
</evidence>
<protein>
    <submittedName>
        <fullName evidence="2">Ppx/GppA phosphatase</fullName>
    </submittedName>
</protein>
<dbReference type="PANTHER" id="PTHR30005">
    <property type="entry name" value="EXOPOLYPHOSPHATASE"/>
    <property type="match status" value="1"/>
</dbReference>
<dbReference type="Gene3D" id="3.30.420.150">
    <property type="entry name" value="Exopolyphosphatase. Domain 2"/>
    <property type="match status" value="1"/>
</dbReference>
<dbReference type="STRING" id="1603606.DSOUD_1897"/>
<keyword evidence="3" id="KW-1185">Reference proteome</keyword>
<reference evidence="2 3" key="1">
    <citation type="submission" date="2015-07" db="EMBL/GenBank/DDBJ databases">
        <title>Isolation and Genomic Characterization of a Novel Halophilic Metal-Reducing Deltaproteobacterium from the Deep Subsurface.</title>
        <authorList>
            <person name="Badalamenti J.P."/>
            <person name="Summers Z.M."/>
            <person name="Gralnick J.A."/>
            <person name="Bond D.R."/>
        </authorList>
    </citation>
    <scope>NUCLEOTIDE SEQUENCE [LARGE SCALE GENOMIC DNA]</scope>
    <source>
        <strain evidence="2 3">WTL</strain>
    </source>
</reference>
<gene>
    <name evidence="2" type="primary">gppA</name>
    <name evidence="2" type="ORF">DSOUD_1897</name>
</gene>
<dbReference type="OrthoDB" id="9793035at2"/>
<name>A0A0M5IZ27_9BACT</name>
<organism evidence="2 3">
    <name type="scientific">Desulfuromonas soudanensis</name>
    <dbReference type="NCBI Taxonomy" id="1603606"/>
    <lineage>
        <taxon>Bacteria</taxon>
        <taxon>Pseudomonadati</taxon>
        <taxon>Thermodesulfobacteriota</taxon>
        <taxon>Desulfuromonadia</taxon>
        <taxon>Desulfuromonadales</taxon>
        <taxon>Desulfuromonadaceae</taxon>
        <taxon>Desulfuromonas</taxon>
    </lineage>
</organism>
<dbReference type="PATRIC" id="fig|1603606.3.peg.2057"/>
<dbReference type="AlphaFoldDB" id="A0A0M5IZ27"/>
<dbReference type="Gene3D" id="3.30.420.40">
    <property type="match status" value="1"/>
</dbReference>
<dbReference type="GO" id="GO:0016462">
    <property type="term" value="F:pyrophosphatase activity"/>
    <property type="evidence" value="ECO:0007669"/>
    <property type="project" value="TreeGrafter"/>
</dbReference>
<dbReference type="KEGG" id="des:DSOUD_1897"/>
<evidence type="ECO:0000313" key="2">
    <source>
        <dbReference type="EMBL" id="ALC16668.1"/>
    </source>
</evidence>
<dbReference type="PANTHER" id="PTHR30005:SF0">
    <property type="entry name" value="RETROGRADE REGULATION PROTEIN 2"/>
    <property type="match status" value="1"/>
</dbReference>
<feature type="domain" description="Ppx/GppA phosphatase N-terminal" evidence="1">
    <location>
        <begin position="31"/>
        <end position="302"/>
    </location>
</feature>
<evidence type="ECO:0000259" key="1">
    <source>
        <dbReference type="Pfam" id="PF02541"/>
    </source>
</evidence>